<name>A0A6L5JY96_RHOTE</name>
<dbReference type="PANTHER" id="PTHR20941">
    <property type="entry name" value="FOLATE SYNTHESIS PROTEINS"/>
    <property type="match status" value="1"/>
</dbReference>
<proteinExistence type="predicted"/>
<protein>
    <recommendedName>
        <fullName evidence="4">dihydropteroate synthase</fullName>
        <ecNumber evidence="4">2.5.1.15</ecNumber>
    </recommendedName>
</protein>
<evidence type="ECO:0000256" key="1">
    <source>
        <dbReference type="ARBA" id="ARBA00000012"/>
    </source>
</evidence>
<reference evidence="10 11" key="1">
    <citation type="submission" date="2019-10" db="EMBL/GenBank/DDBJ databases">
        <title>Whole-genome sequence of the purple nonsulfur photosynthetic bacterium Rhodocyclus tenuis.</title>
        <authorList>
            <person name="Kyndt J.A."/>
            <person name="Meyer T.E."/>
        </authorList>
    </citation>
    <scope>NUCLEOTIDE SEQUENCE [LARGE SCALE GENOMIC DNA]</scope>
    <source>
        <strain evidence="10 11">DSM 110</strain>
    </source>
</reference>
<accession>A0A6L5JY96</accession>
<comment type="caution">
    <text evidence="10">The sequence shown here is derived from an EMBL/GenBank/DDBJ whole genome shotgun (WGS) entry which is preliminary data.</text>
</comment>
<keyword evidence="8" id="KW-0289">Folate biosynthesis</keyword>
<feature type="domain" description="Pterin-binding" evidence="9">
    <location>
        <begin position="16"/>
        <end position="265"/>
    </location>
</feature>
<dbReference type="EMBL" id="WIXJ01000002">
    <property type="protein sequence ID" value="MQY51168.1"/>
    <property type="molecule type" value="Genomic_DNA"/>
</dbReference>
<dbReference type="GO" id="GO:0046656">
    <property type="term" value="P:folic acid biosynthetic process"/>
    <property type="evidence" value="ECO:0007669"/>
    <property type="project" value="UniProtKB-KW"/>
</dbReference>
<evidence type="ECO:0000313" key="10">
    <source>
        <dbReference type="EMBL" id="MQY51168.1"/>
    </source>
</evidence>
<dbReference type="GO" id="GO:0005829">
    <property type="term" value="C:cytosol"/>
    <property type="evidence" value="ECO:0007669"/>
    <property type="project" value="TreeGrafter"/>
</dbReference>
<comment type="cofactor">
    <cofactor evidence="2">
        <name>Mg(2+)</name>
        <dbReference type="ChEBI" id="CHEBI:18420"/>
    </cofactor>
</comment>
<dbReference type="PROSITE" id="PS50972">
    <property type="entry name" value="PTERIN_BINDING"/>
    <property type="match status" value="1"/>
</dbReference>
<dbReference type="CDD" id="cd00739">
    <property type="entry name" value="DHPS"/>
    <property type="match status" value="1"/>
</dbReference>
<dbReference type="GO" id="GO:0004156">
    <property type="term" value="F:dihydropteroate synthase activity"/>
    <property type="evidence" value="ECO:0007669"/>
    <property type="project" value="UniProtKB-EC"/>
</dbReference>
<evidence type="ECO:0000256" key="4">
    <source>
        <dbReference type="ARBA" id="ARBA00012458"/>
    </source>
</evidence>
<comment type="catalytic activity">
    <reaction evidence="1">
        <text>(7,8-dihydropterin-6-yl)methyl diphosphate + 4-aminobenzoate = 7,8-dihydropteroate + diphosphate</text>
        <dbReference type="Rhea" id="RHEA:19949"/>
        <dbReference type="ChEBI" id="CHEBI:17836"/>
        <dbReference type="ChEBI" id="CHEBI:17839"/>
        <dbReference type="ChEBI" id="CHEBI:33019"/>
        <dbReference type="ChEBI" id="CHEBI:72950"/>
        <dbReference type="EC" id="2.5.1.15"/>
    </reaction>
</comment>
<keyword evidence="6" id="KW-0479">Metal-binding</keyword>
<dbReference type="Gene3D" id="3.20.20.20">
    <property type="entry name" value="Dihydropteroate synthase-like"/>
    <property type="match status" value="1"/>
</dbReference>
<evidence type="ECO:0000256" key="3">
    <source>
        <dbReference type="ARBA" id="ARBA00004763"/>
    </source>
</evidence>
<dbReference type="Pfam" id="PF00809">
    <property type="entry name" value="Pterin_bind"/>
    <property type="match status" value="1"/>
</dbReference>
<dbReference type="OrthoDB" id="9811744at2"/>
<keyword evidence="5 10" id="KW-0808">Transferase</keyword>
<dbReference type="InterPro" id="IPR000489">
    <property type="entry name" value="Pterin-binding_dom"/>
</dbReference>
<evidence type="ECO:0000256" key="5">
    <source>
        <dbReference type="ARBA" id="ARBA00022679"/>
    </source>
</evidence>
<dbReference type="InterPro" id="IPR011005">
    <property type="entry name" value="Dihydropteroate_synth-like_sf"/>
</dbReference>
<evidence type="ECO:0000256" key="8">
    <source>
        <dbReference type="ARBA" id="ARBA00022909"/>
    </source>
</evidence>
<dbReference type="SUPFAM" id="SSF51717">
    <property type="entry name" value="Dihydropteroate synthetase-like"/>
    <property type="match status" value="1"/>
</dbReference>
<evidence type="ECO:0000256" key="7">
    <source>
        <dbReference type="ARBA" id="ARBA00022842"/>
    </source>
</evidence>
<dbReference type="InterPro" id="IPR045031">
    <property type="entry name" value="DHP_synth-like"/>
</dbReference>
<dbReference type="GO" id="GO:0046872">
    <property type="term" value="F:metal ion binding"/>
    <property type="evidence" value="ECO:0007669"/>
    <property type="project" value="UniProtKB-KW"/>
</dbReference>
<keyword evidence="7" id="KW-0460">Magnesium</keyword>
<dbReference type="PANTHER" id="PTHR20941:SF1">
    <property type="entry name" value="FOLIC ACID SYNTHESIS PROTEIN FOL1"/>
    <property type="match status" value="1"/>
</dbReference>
<organism evidence="10 11">
    <name type="scientific">Rhodocyclus tenuis</name>
    <name type="common">Rhodospirillum tenue</name>
    <dbReference type="NCBI Taxonomy" id="1066"/>
    <lineage>
        <taxon>Bacteria</taxon>
        <taxon>Pseudomonadati</taxon>
        <taxon>Pseudomonadota</taxon>
        <taxon>Betaproteobacteria</taxon>
        <taxon>Rhodocyclales</taxon>
        <taxon>Rhodocyclaceae</taxon>
        <taxon>Rhodocyclus</taxon>
    </lineage>
</organism>
<comment type="pathway">
    <text evidence="3">Cofactor biosynthesis; tetrahydrofolate biosynthesis; 7,8-dihydrofolate from 2-amino-4-hydroxy-6-hydroxymethyl-7,8-dihydropteridine diphosphate and 4-aminobenzoate: step 1/2.</text>
</comment>
<dbReference type="InterPro" id="IPR006390">
    <property type="entry name" value="DHP_synth_dom"/>
</dbReference>
<evidence type="ECO:0000256" key="6">
    <source>
        <dbReference type="ARBA" id="ARBA00022723"/>
    </source>
</evidence>
<sequence>MVQLECGKFSRTIDRPLVMGIVNLTPDSFSGDGVDVARALDKAQEQIEAGADWLDVGAESSRPGAQATPLEEELRRLLPVLERLAGCGVPISVDTYKPPVMRAAIEAGVAMINDIYGLRMPGALEAVADADCAVCVMHMQGEPLSMQQAPVYGDVVAEVRAFLAERVSALTKAGVSHRRIVLDPGFGFGKTLEHNLALMRRLPECVVNELPLLIGVSRKSMLGALCGREVADRGAASVAAALLAAQRGAHFLRVHDVAATRDALAVWQAFKPASADATA</sequence>
<gene>
    <name evidence="10" type="primary">folP</name>
    <name evidence="10" type="ORF">GHK24_05195</name>
</gene>
<evidence type="ECO:0000256" key="2">
    <source>
        <dbReference type="ARBA" id="ARBA00001946"/>
    </source>
</evidence>
<dbReference type="NCBIfam" id="TIGR01496">
    <property type="entry name" value="DHPS"/>
    <property type="match status" value="1"/>
</dbReference>
<dbReference type="AlphaFoldDB" id="A0A6L5JY96"/>
<dbReference type="GO" id="GO:0046654">
    <property type="term" value="P:tetrahydrofolate biosynthetic process"/>
    <property type="evidence" value="ECO:0007669"/>
    <property type="project" value="TreeGrafter"/>
</dbReference>
<evidence type="ECO:0000313" key="11">
    <source>
        <dbReference type="Proteomes" id="UP000480275"/>
    </source>
</evidence>
<dbReference type="Proteomes" id="UP000480275">
    <property type="component" value="Unassembled WGS sequence"/>
</dbReference>
<evidence type="ECO:0000259" key="9">
    <source>
        <dbReference type="PROSITE" id="PS50972"/>
    </source>
</evidence>
<dbReference type="EC" id="2.5.1.15" evidence="4"/>